<accession>A0ABU2S6L5</accession>
<reference evidence="3" key="1">
    <citation type="submission" date="2023-07" db="EMBL/GenBank/DDBJ databases">
        <title>30 novel species of actinomycetes from the DSMZ collection.</title>
        <authorList>
            <person name="Nouioui I."/>
        </authorList>
    </citation>
    <scope>NUCLEOTIDE SEQUENCE [LARGE SCALE GENOMIC DNA]</scope>
    <source>
        <strain evidence="3">DSM 41886</strain>
    </source>
</reference>
<dbReference type="RefSeq" id="WP_311618806.1">
    <property type="nucleotide sequence ID" value="NZ_JAVREV010000009.1"/>
</dbReference>
<name>A0ABU2S6L5_9ACTN</name>
<proteinExistence type="predicted"/>
<sequence>MCTANGGRRGTVVACQREIAEETGLHIVPGGGDPPAPAPVLPAGTQGPGQGRRGGVVRGSRLRDPQGRPHGRPIHLASIHLCSHDPAGRATEAQRLTTLGDHGRSAFFAGDTNSFVHRPQCEIQPFPDWAEIADSVYFRQRTIRIGDEHVPDTEPDRILAGIGPNGRSVFTELGHFAATELGQTEALQPTATLWRTDQGPPQRIDRFYSTDDIADALISVTTLVNDDVREASDHAPVVAKFSLPRLRHNLGLAA</sequence>
<evidence type="ECO:0000313" key="3">
    <source>
        <dbReference type="Proteomes" id="UP001183615"/>
    </source>
</evidence>
<comment type="caution">
    <text evidence="2">The sequence shown here is derived from an EMBL/GenBank/DDBJ whole genome shotgun (WGS) entry which is preliminary data.</text>
</comment>
<dbReference type="InterPro" id="IPR036691">
    <property type="entry name" value="Endo/exonu/phosph_ase_sf"/>
</dbReference>
<dbReference type="EMBL" id="JAVREV010000009">
    <property type="protein sequence ID" value="MDT0444562.1"/>
    <property type="molecule type" value="Genomic_DNA"/>
</dbReference>
<dbReference type="Gene3D" id="3.60.10.10">
    <property type="entry name" value="Endonuclease/exonuclease/phosphatase"/>
    <property type="match status" value="1"/>
</dbReference>
<feature type="region of interest" description="Disordered" evidence="1">
    <location>
        <begin position="44"/>
        <end position="71"/>
    </location>
</feature>
<dbReference type="SUPFAM" id="SSF56219">
    <property type="entry name" value="DNase I-like"/>
    <property type="match status" value="1"/>
</dbReference>
<feature type="compositionally biased region" description="Gly residues" evidence="1">
    <location>
        <begin position="46"/>
        <end position="57"/>
    </location>
</feature>
<keyword evidence="3" id="KW-1185">Reference proteome</keyword>
<gene>
    <name evidence="2" type="ORF">RM779_18430</name>
</gene>
<protein>
    <submittedName>
        <fullName evidence="2">Uncharacterized protein</fullName>
    </submittedName>
</protein>
<evidence type="ECO:0000256" key="1">
    <source>
        <dbReference type="SAM" id="MobiDB-lite"/>
    </source>
</evidence>
<evidence type="ECO:0000313" key="2">
    <source>
        <dbReference type="EMBL" id="MDT0444562.1"/>
    </source>
</evidence>
<organism evidence="2 3">
    <name type="scientific">Streptomyces johnsoniae</name>
    <dbReference type="NCBI Taxonomy" id="3075532"/>
    <lineage>
        <taxon>Bacteria</taxon>
        <taxon>Bacillati</taxon>
        <taxon>Actinomycetota</taxon>
        <taxon>Actinomycetes</taxon>
        <taxon>Kitasatosporales</taxon>
        <taxon>Streptomycetaceae</taxon>
        <taxon>Streptomyces</taxon>
    </lineage>
</organism>
<dbReference type="Proteomes" id="UP001183615">
    <property type="component" value="Unassembled WGS sequence"/>
</dbReference>